<dbReference type="Gene3D" id="1.20.1250.20">
    <property type="entry name" value="MFS general substrate transporter like domains"/>
    <property type="match status" value="1"/>
</dbReference>
<protein>
    <recommendedName>
        <fullName evidence="10">AMP-dependent synthetase/ligase domain-containing protein</fullName>
    </recommendedName>
</protein>
<evidence type="ECO:0000256" key="1">
    <source>
        <dbReference type="ARBA" id="ARBA00004370"/>
    </source>
</evidence>
<dbReference type="PANTHER" id="PTHR24096">
    <property type="entry name" value="LONG-CHAIN-FATTY-ACID--COA LIGASE"/>
    <property type="match status" value="1"/>
</dbReference>
<keyword evidence="9" id="KW-1185">Reference proteome</keyword>
<evidence type="ECO:0000256" key="5">
    <source>
        <dbReference type="ARBA" id="ARBA00022989"/>
    </source>
</evidence>
<comment type="subcellular location">
    <subcellularLocation>
        <location evidence="1">Membrane</location>
    </subcellularLocation>
</comment>
<dbReference type="SUPFAM" id="SSF56801">
    <property type="entry name" value="Acetyl-CoA synthetase-like"/>
    <property type="match status" value="2"/>
</dbReference>
<evidence type="ECO:0000256" key="6">
    <source>
        <dbReference type="ARBA" id="ARBA00023136"/>
    </source>
</evidence>
<evidence type="ECO:0008006" key="10">
    <source>
        <dbReference type="Google" id="ProtNLM"/>
    </source>
</evidence>
<reference evidence="8 9" key="1">
    <citation type="journal article" date="2015" name="Genome Biol. Evol.">
        <title>The genome of winter moth (Operophtera brumata) provides a genomic perspective on sexual dimorphism and phenology.</title>
        <authorList>
            <person name="Derks M.F."/>
            <person name="Smit S."/>
            <person name="Salis L."/>
            <person name="Schijlen E."/>
            <person name="Bossers A."/>
            <person name="Mateman C."/>
            <person name="Pijl A.S."/>
            <person name="de Ridder D."/>
            <person name="Groenen M.A."/>
            <person name="Visser M.E."/>
            <person name="Megens H.J."/>
        </authorList>
    </citation>
    <scope>NUCLEOTIDE SEQUENCE [LARGE SCALE GENOMIC DNA]</scope>
    <source>
        <strain evidence="8">WM2013NL</strain>
        <tissue evidence="8">Head and thorax</tissue>
    </source>
</reference>
<feature type="region of interest" description="Disordered" evidence="7">
    <location>
        <begin position="400"/>
        <end position="421"/>
    </location>
</feature>
<dbReference type="InterPro" id="IPR042099">
    <property type="entry name" value="ANL_N_sf"/>
</dbReference>
<comment type="similarity">
    <text evidence="2">Belongs to the ATP-dependent AMP-binding enzyme family.</text>
</comment>
<proteinExistence type="inferred from homology"/>
<gene>
    <name evidence="8" type="ORF">OBRU01_02686</name>
</gene>
<dbReference type="Gene3D" id="3.40.50.12780">
    <property type="entry name" value="N-terminal domain of ligase-like"/>
    <property type="match status" value="1"/>
</dbReference>
<dbReference type="AlphaFoldDB" id="A0A0L7LSX4"/>
<name>A0A0L7LSX4_OPEBR</name>
<feature type="compositionally biased region" description="Low complexity" evidence="7">
    <location>
        <begin position="401"/>
        <end position="414"/>
    </location>
</feature>
<dbReference type="PANTHER" id="PTHR24096:SF149">
    <property type="entry name" value="AMP-BINDING DOMAIN-CONTAINING PROTEIN-RELATED"/>
    <property type="match status" value="1"/>
</dbReference>
<keyword evidence="4" id="KW-0812">Transmembrane</keyword>
<dbReference type="GO" id="GO:0016020">
    <property type="term" value="C:membrane"/>
    <property type="evidence" value="ECO:0007669"/>
    <property type="project" value="UniProtKB-SubCell"/>
</dbReference>
<keyword evidence="6" id="KW-0472">Membrane</keyword>
<evidence type="ECO:0000256" key="3">
    <source>
        <dbReference type="ARBA" id="ARBA00022598"/>
    </source>
</evidence>
<evidence type="ECO:0000313" key="8">
    <source>
        <dbReference type="EMBL" id="KOB78321.1"/>
    </source>
</evidence>
<evidence type="ECO:0000313" key="9">
    <source>
        <dbReference type="Proteomes" id="UP000037510"/>
    </source>
</evidence>
<dbReference type="InterPro" id="IPR036259">
    <property type="entry name" value="MFS_trans_sf"/>
</dbReference>
<sequence length="575" mass="63937">MIFLSIGPFLSFSAINRIQTYIIVITCIPLLLLPESPYFLYSKGHSEEAVKLLTSLRGSEALAWQEISEYSKTNHKVNKLELLRDKKVLKTIAKVMFLAICCTIYLSDRFGRKPVLRTSLIGQAIGMKGPRRYSVFIMAPLKRAGDSVHWFMSELSSKIVAETGIPSDRHHLGKIILQSLKDAPDFVLQIDAATGKSENFQSVLERSVRCAECFKELGLKKGDVIVVMAPNHLDLGIPLHAALYLAELESMLNINRAKVIFCQSERTQDIKTALKNITLDAKVVSFDDSSYSLTFAKFMEQYGGKADITTFKTSFTTFPTPVKLALVVSPIQWLSAGFHFLFGPILRYTRLQSSSAITEEHFVELVNKYRKISPETILRTAYGMSETGGFALYDDFPPPGSSDISSGSGSCDPSAPWRSRRSSNGHLGLRVWRLAGGVCCAQEGAHDTLVDSKQLRGGVIFMDELPMTATTKLHRRKLKEIKGDVMALMAPHHLDLAVPFYAAVYLGVVVAPHMFSINRPQIIFCQSEKVSDVKTAVDQLNLATKIVSFDRGSSELHFPSLLEVDDKENTTEKKP</sequence>
<dbReference type="Gene3D" id="3.40.50.980">
    <property type="match status" value="1"/>
</dbReference>
<dbReference type="InterPro" id="IPR005828">
    <property type="entry name" value="MFS_sugar_transport-like"/>
</dbReference>
<keyword evidence="5" id="KW-1133">Transmembrane helix</keyword>
<evidence type="ECO:0000256" key="7">
    <source>
        <dbReference type="SAM" id="MobiDB-lite"/>
    </source>
</evidence>
<dbReference type="Proteomes" id="UP000037510">
    <property type="component" value="Unassembled WGS sequence"/>
</dbReference>
<accession>A0A0L7LSX4</accession>
<evidence type="ECO:0000256" key="4">
    <source>
        <dbReference type="ARBA" id="ARBA00022692"/>
    </source>
</evidence>
<dbReference type="GO" id="GO:0022857">
    <property type="term" value="F:transmembrane transporter activity"/>
    <property type="evidence" value="ECO:0007669"/>
    <property type="project" value="InterPro"/>
</dbReference>
<evidence type="ECO:0000256" key="2">
    <source>
        <dbReference type="ARBA" id="ARBA00006432"/>
    </source>
</evidence>
<dbReference type="Pfam" id="PF00083">
    <property type="entry name" value="Sugar_tr"/>
    <property type="match status" value="1"/>
</dbReference>
<comment type="caution">
    <text evidence="8">The sequence shown here is derived from an EMBL/GenBank/DDBJ whole genome shotgun (WGS) entry which is preliminary data.</text>
</comment>
<dbReference type="EMBL" id="JTDY01000201">
    <property type="protein sequence ID" value="KOB78321.1"/>
    <property type="molecule type" value="Genomic_DNA"/>
</dbReference>
<dbReference type="GO" id="GO:0016405">
    <property type="term" value="F:CoA-ligase activity"/>
    <property type="evidence" value="ECO:0007669"/>
    <property type="project" value="TreeGrafter"/>
</dbReference>
<organism evidence="8 9">
    <name type="scientific">Operophtera brumata</name>
    <name type="common">Winter moth</name>
    <name type="synonym">Phalaena brumata</name>
    <dbReference type="NCBI Taxonomy" id="104452"/>
    <lineage>
        <taxon>Eukaryota</taxon>
        <taxon>Metazoa</taxon>
        <taxon>Ecdysozoa</taxon>
        <taxon>Arthropoda</taxon>
        <taxon>Hexapoda</taxon>
        <taxon>Insecta</taxon>
        <taxon>Pterygota</taxon>
        <taxon>Neoptera</taxon>
        <taxon>Endopterygota</taxon>
        <taxon>Lepidoptera</taxon>
        <taxon>Glossata</taxon>
        <taxon>Ditrysia</taxon>
        <taxon>Geometroidea</taxon>
        <taxon>Geometridae</taxon>
        <taxon>Larentiinae</taxon>
        <taxon>Operophtera</taxon>
    </lineage>
</organism>
<dbReference type="STRING" id="104452.A0A0L7LSX4"/>
<keyword evidence="3" id="KW-0436">Ligase</keyword>
<dbReference type="SUPFAM" id="SSF103473">
    <property type="entry name" value="MFS general substrate transporter"/>
    <property type="match status" value="1"/>
</dbReference>